<evidence type="ECO:0000256" key="2">
    <source>
        <dbReference type="ARBA" id="ARBA00007553"/>
    </source>
</evidence>
<evidence type="ECO:0000259" key="7">
    <source>
        <dbReference type="SMART" id="SM00644"/>
    </source>
</evidence>
<proteinExistence type="inferred from homology"/>
<dbReference type="PROSITE" id="PS51257">
    <property type="entry name" value="PROKAR_LIPOPROTEIN"/>
    <property type="match status" value="1"/>
</dbReference>
<dbReference type="InterPro" id="IPR051206">
    <property type="entry name" value="NAMLAA_amidase_2"/>
</dbReference>
<protein>
    <recommendedName>
        <fullName evidence="3">N-acetylmuramoyl-L-alanine amidase</fullName>
        <ecNumber evidence="3">3.5.1.28</ecNumber>
    </recommendedName>
</protein>
<keyword evidence="6" id="KW-0732">Signal</keyword>
<dbReference type="PANTHER" id="PTHR30417">
    <property type="entry name" value="N-ACETYLMURAMOYL-L-ALANINE AMIDASE AMID"/>
    <property type="match status" value="1"/>
</dbReference>
<comment type="caution">
    <text evidence="8">The sequence shown here is derived from an EMBL/GenBank/DDBJ whole genome shotgun (WGS) entry which is preliminary data.</text>
</comment>
<evidence type="ECO:0000256" key="6">
    <source>
        <dbReference type="SAM" id="SignalP"/>
    </source>
</evidence>
<dbReference type="InterPro" id="IPR002502">
    <property type="entry name" value="Amidase_domain"/>
</dbReference>
<dbReference type="Gene3D" id="3.40.80.10">
    <property type="entry name" value="Peptidoglycan recognition protein-like"/>
    <property type="match status" value="1"/>
</dbReference>
<evidence type="ECO:0000313" key="8">
    <source>
        <dbReference type="EMBL" id="SFJ46125.1"/>
    </source>
</evidence>
<dbReference type="Gene3D" id="1.10.101.10">
    <property type="entry name" value="PGBD-like superfamily/PGBD"/>
    <property type="match status" value="1"/>
</dbReference>
<dbReference type="Proteomes" id="UP000198841">
    <property type="component" value="Unassembled WGS sequence"/>
</dbReference>
<name>A0A1I3RIN1_9GAMM</name>
<dbReference type="SUPFAM" id="SSF47090">
    <property type="entry name" value="PGBD-like"/>
    <property type="match status" value="1"/>
</dbReference>
<dbReference type="RefSeq" id="WP_008102440.1">
    <property type="nucleotide sequence ID" value="NZ_FOSD01000001.1"/>
</dbReference>
<dbReference type="EC" id="3.5.1.28" evidence="3"/>
<keyword evidence="9" id="KW-1185">Reference proteome</keyword>
<comment type="catalytic activity">
    <reaction evidence="1">
        <text>Hydrolyzes the link between N-acetylmuramoyl residues and L-amino acid residues in certain cell-wall glycopeptides.</text>
        <dbReference type="EC" id="3.5.1.28"/>
    </reaction>
</comment>
<dbReference type="InterPro" id="IPR036365">
    <property type="entry name" value="PGBD-like_sf"/>
</dbReference>
<sequence length="274" mass="30320">MRVVVLLAMALLLSACQSSIEARHGYWVDTAHPAQGARPRIKVVVIHYTAEDFSSSLATLTDRDVSAHYLIPQHPPQKNGKGVVWQLVPESQLAWHAGQSFWRGATRINDTSIGIEIVNSGYRRTLTGLQWQPFTPQQISALMAMVEDITQRYGIAPENVVGHSDIAPQRKQDPGPLFPWQQLAEQGLGAWPEQATVQRYLNGRAADEGVDQAALLDALQRYGYDVAAATTPQMQRKLIAAFQMHFRPRDYRGIADAETLAIARALLAKYGAAQ</sequence>
<feature type="chain" id="PRO_5046450645" description="N-acetylmuramoyl-L-alanine amidase" evidence="6">
    <location>
        <begin position="22"/>
        <end position="274"/>
    </location>
</feature>
<gene>
    <name evidence="8" type="ORF">SAMN05518863_101568</name>
</gene>
<dbReference type="InterPro" id="IPR036505">
    <property type="entry name" value="Amidase/PGRP_sf"/>
</dbReference>
<evidence type="ECO:0000256" key="3">
    <source>
        <dbReference type="ARBA" id="ARBA00011901"/>
    </source>
</evidence>
<accession>A0A1I3RIN1</accession>
<evidence type="ECO:0000256" key="1">
    <source>
        <dbReference type="ARBA" id="ARBA00001561"/>
    </source>
</evidence>
<feature type="signal peptide" evidence="6">
    <location>
        <begin position="1"/>
        <end position="21"/>
    </location>
</feature>
<keyword evidence="4" id="KW-0378">Hydrolase</keyword>
<dbReference type="CDD" id="cd06583">
    <property type="entry name" value="PGRP"/>
    <property type="match status" value="1"/>
</dbReference>
<dbReference type="SMART" id="SM00644">
    <property type="entry name" value="Ami_2"/>
    <property type="match status" value="1"/>
</dbReference>
<dbReference type="InterPro" id="IPR036366">
    <property type="entry name" value="PGBDSf"/>
</dbReference>
<dbReference type="EMBL" id="FOSD01000001">
    <property type="protein sequence ID" value="SFJ46125.1"/>
    <property type="molecule type" value="Genomic_DNA"/>
</dbReference>
<evidence type="ECO:0000256" key="5">
    <source>
        <dbReference type="ARBA" id="ARBA00023316"/>
    </source>
</evidence>
<keyword evidence="5" id="KW-0961">Cell wall biogenesis/degradation</keyword>
<feature type="domain" description="N-acetylmuramoyl-L-alanine amidase" evidence="7">
    <location>
        <begin position="29"/>
        <end position="175"/>
    </location>
</feature>
<evidence type="ECO:0000313" key="9">
    <source>
        <dbReference type="Proteomes" id="UP000198841"/>
    </source>
</evidence>
<comment type="similarity">
    <text evidence="2">Belongs to the N-acetylmuramoyl-L-alanine amidase 2 family.</text>
</comment>
<dbReference type="PANTHER" id="PTHR30417:SF1">
    <property type="entry name" value="N-ACETYLMURAMOYL-L-ALANINE AMIDASE AMID"/>
    <property type="match status" value="1"/>
</dbReference>
<organism evidence="8 9">
    <name type="scientific">Candidatus Pantoea symbiotica</name>
    <dbReference type="NCBI Taxonomy" id="1884370"/>
    <lineage>
        <taxon>Bacteria</taxon>
        <taxon>Pseudomonadati</taxon>
        <taxon>Pseudomonadota</taxon>
        <taxon>Gammaproteobacteria</taxon>
        <taxon>Enterobacterales</taxon>
        <taxon>Erwiniaceae</taxon>
        <taxon>Pantoea</taxon>
    </lineage>
</organism>
<dbReference type="Pfam" id="PF01510">
    <property type="entry name" value="Amidase_2"/>
    <property type="match status" value="1"/>
</dbReference>
<dbReference type="SUPFAM" id="SSF55846">
    <property type="entry name" value="N-acetylmuramoyl-L-alanine amidase-like"/>
    <property type="match status" value="1"/>
</dbReference>
<evidence type="ECO:0000256" key="4">
    <source>
        <dbReference type="ARBA" id="ARBA00022801"/>
    </source>
</evidence>
<reference evidence="8 9" key="1">
    <citation type="submission" date="2016-10" db="EMBL/GenBank/DDBJ databases">
        <authorList>
            <person name="Varghese N."/>
            <person name="Submissions S."/>
        </authorList>
    </citation>
    <scope>NUCLEOTIDE SEQUENCE [LARGE SCALE GENOMIC DNA]</scope>
    <source>
        <strain evidence="8 9">YR512</strain>
    </source>
</reference>